<dbReference type="PROSITE" id="PS50893">
    <property type="entry name" value="ABC_TRANSPORTER_2"/>
    <property type="match status" value="1"/>
</dbReference>
<evidence type="ECO:0000256" key="2">
    <source>
        <dbReference type="ARBA" id="ARBA00022448"/>
    </source>
</evidence>
<evidence type="ECO:0000256" key="4">
    <source>
        <dbReference type="ARBA" id="ARBA00022840"/>
    </source>
</evidence>
<dbReference type="SUPFAM" id="SSF52540">
    <property type="entry name" value="P-loop containing nucleoside triphosphate hydrolases"/>
    <property type="match status" value="1"/>
</dbReference>
<dbReference type="SMART" id="SM00382">
    <property type="entry name" value="AAA"/>
    <property type="match status" value="1"/>
</dbReference>
<evidence type="ECO:0000256" key="3">
    <source>
        <dbReference type="ARBA" id="ARBA00022741"/>
    </source>
</evidence>
<protein>
    <submittedName>
        <fullName evidence="6">Peptide/nickel transport system ATP-binding protein</fullName>
    </submittedName>
</protein>
<evidence type="ECO:0000313" key="6">
    <source>
        <dbReference type="EMBL" id="SEB42615.1"/>
    </source>
</evidence>
<dbReference type="OrthoDB" id="8036461at2"/>
<keyword evidence="2" id="KW-0813">Transport</keyword>
<dbReference type="AlphaFoldDB" id="A0A1H4J969"/>
<dbReference type="Pfam" id="PF00005">
    <property type="entry name" value="ABC_tran"/>
    <property type="match status" value="1"/>
</dbReference>
<dbReference type="PANTHER" id="PTHR43776">
    <property type="entry name" value="TRANSPORT ATP-BINDING PROTEIN"/>
    <property type="match status" value="1"/>
</dbReference>
<reference evidence="7" key="1">
    <citation type="submission" date="2016-10" db="EMBL/GenBank/DDBJ databases">
        <authorList>
            <person name="Varghese N."/>
        </authorList>
    </citation>
    <scope>NUCLEOTIDE SEQUENCE [LARGE SCALE GENOMIC DNA]</scope>
    <source>
        <strain evidence="7">DSM 44719</strain>
    </source>
</reference>
<dbReference type="InterPro" id="IPR003593">
    <property type="entry name" value="AAA+_ATPase"/>
</dbReference>
<keyword evidence="3" id="KW-0547">Nucleotide-binding</keyword>
<dbReference type="GO" id="GO:0016887">
    <property type="term" value="F:ATP hydrolysis activity"/>
    <property type="evidence" value="ECO:0007669"/>
    <property type="project" value="InterPro"/>
</dbReference>
<evidence type="ECO:0000313" key="7">
    <source>
        <dbReference type="Proteomes" id="UP000183407"/>
    </source>
</evidence>
<proteinExistence type="inferred from homology"/>
<evidence type="ECO:0000256" key="1">
    <source>
        <dbReference type="ARBA" id="ARBA00005417"/>
    </source>
</evidence>
<dbReference type="InterPro" id="IPR050319">
    <property type="entry name" value="ABC_transp_ATP-bind"/>
</dbReference>
<dbReference type="InterPro" id="IPR027417">
    <property type="entry name" value="P-loop_NTPase"/>
</dbReference>
<dbReference type="Gene3D" id="3.40.50.300">
    <property type="entry name" value="P-loop containing nucleotide triphosphate hydrolases"/>
    <property type="match status" value="1"/>
</dbReference>
<dbReference type="InterPro" id="IPR013563">
    <property type="entry name" value="Oligopep_ABC_C"/>
</dbReference>
<dbReference type="RefSeq" id="WP_073366426.1">
    <property type="nucleotide sequence ID" value="NZ_FNTL01000003.1"/>
</dbReference>
<dbReference type="GO" id="GO:0055085">
    <property type="term" value="P:transmembrane transport"/>
    <property type="evidence" value="ECO:0007669"/>
    <property type="project" value="UniProtKB-ARBA"/>
</dbReference>
<accession>A0A1H4J969</accession>
<dbReference type="GO" id="GO:0015833">
    <property type="term" value="P:peptide transport"/>
    <property type="evidence" value="ECO:0007669"/>
    <property type="project" value="InterPro"/>
</dbReference>
<evidence type="ECO:0000259" key="5">
    <source>
        <dbReference type="PROSITE" id="PS50893"/>
    </source>
</evidence>
<dbReference type="EMBL" id="FNTL01000003">
    <property type="protein sequence ID" value="SEB42615.1"/>
    <property type="molecule type" value="Genomic_DNA"/>
</dbReference>
<dbReference type="InterPro" id="IPR017871">
    <property type="entry name" value="ABC_transporter-like_CS"/>
</dbReference>
<comment type="similarity">
    <text evidence="1">Belongs to the ABC transporter superfamily.</text>
</comment>
<dbReference type="PROSITE" id="PS00211">
    <property type="entry name" value="ABC_TRANSPORTER_1"/>
    <property type="match status" value="1"/>
</dbReference>
<sequence>MSNPPTASTLIATNLHKTFRVGRHQPAITAVDNVSFTIGHGESLGLVGESGSGKSTIARIVAGLERPDSGTLFVDGHDRLSTAHGKAHRLRRAREVQMVFQDPYGSLDRRLTVQQCLEHAITLHSGRLSGAEKQSRVRELLDQVRLADTHAASKPHQLSGGQRQRVAIARALAVLPSVVILDEAVSALDVSVQAQILALLDEIREQSGVGLLFVSHDLAVVSEVTQRVLVLYKGVIVEEGVTAGVLQAPQHPYTRLLVSSTPREGWDPADIVEQRRHFNAEQHNTTRSGASSARTIALA</sequence>
<dbReference type="InterPro" id="IPR003439">
    <property type="entry name" value="ABC_transporter-like_ATP-bd"/>
</dbReference>
<dbReference type="CDD" id="cd03257">
    <property type="entry name" value="ABC_NikE_OppD_transporters"/>
    <property type="match status" value="1"/>
</dbReference>
<dbReference type="GO" id="GO:0005524">
    <property type="term" value="F:ATP binding"/>
    <property type="evidence" value="ECO:0007669"/>
    <property type="project" value="UniProtKB-KW"/>
</dbReference>
<gene>
    <name evidence="6" type="ORF">SAMN04490220_0712</name>
</gene>
<organism evidence="6 7">
    <name type="scientific">Rhodococcus jostii</name>
    <dbReference type="NCBI Taxonomy" id="132919"/>
    <lineage>
        <taxon>Bacteria</taxon>
        <taxon>Bacillati</taxon>
        <taxon>Actinomycetota</taxon>
        <taxon>Actinomycetes</taxon>
        <taxon>Mycobacteriales</taxon>
        <taxon>Nocardiaceae</taxon>
        <taxon>Rhodococcus</taxon>
    </lineage>
</organism>
<dbReference type="Pfam" id="PF08352">
    <property type="entry name" value="oligo_HPY"/>
    <property type="match status" value="1"/>
</dbReference>
<name>A0A1H4J969_RHOJO</name>
<dbReference type="Proteomes" id="UP000183407">
    <property type="component" value="Unassembled WGS sequence"/>
</dbReference>
<keyword evidence="4 6" id="KW-0067">ATP-binding</keyword>
<dbReference type="PANTHER" id="PTHR43776:SF7">
    <property type="entry name" value="D,D-DIPEPTIDE TRANSPORT ATP-BINDING PROTEIN DDPF-RELATED"/>
    <property type="match status" value="1"/>
</dbReference>
<feature type="domain" description="ABC transporter" evidence="5">
    <location>
        <begin position="10"/>
        <end position="258"/>
    </location>
</feature>